<organism evidence="1">
    <name type="scientific">marine sediment metagenome</name>
    <dbReference type="NCBI Taxonomy" id="412755"/>
    <lineage>
        <taxon>unclassified sequences</taxon>
        <taxon>metagenomes</taxon>
        <taxon>ecological metagenomes</taxon>
    </lineage>
</organism>
<proteinExistence type="predicted"/>
<dbReference type="AlphaFoldDB" id="A0A0F8YPA5"/>
<name>A0A0F8YPA5_9ZZZZ</name>
<reference evidence="1" key="1">
    <citation type="journal article" date="2015" name="Nature">
        <title>Complex archaea that bridge the gap between prokaryotes and eukaryotes.</title>
        <authorList>
            <person name="Spang A."/>
            <person name="Saw J.H."/>
            <person name="Jorgensen S.L."/>
            <person name="Zaremba-Niedzwiedzka K."/>
            <person name="Martijn J."/>
            <person name="Lind A.E."/>
            <person name="van Eijk R."/>
            <person name="Schleper C."/>
            <person name="Guy L."/>
            <person name="Ettema T.J."/>
        </authorList>
    </citation>
    <scope>NUCLEOTIDE SEQUENCE</scope>
</reference>
<accession>A0A0F8YPA5</accession>
<evidence type="ECO:0000313" key="1">
    <source>
        <dbReference type="EMBL" id="KKK49886.1"/>
    </source>
</evidence>
<protein>
    <submittedName>
        <fullName evidence="1">Uncharacterized protein</fullName>
    </submittedName>
</protein>
<dbReference type="EMBL" id="LAZR01068307">
    <property type="protein sequence ID" value="KKK49886.1"/>
    <property type="molecule type" value="Genomic_DNA"/>
</dbReference>
<sequence length="44" mass="4752">HGVDGGPCLIVRVKPTNAPKAYNLVFPTGWLLAEMIDVVLVMES</sequence>
<gene>
    <name evidence="1" type="ORF">LCGC14_3130510</name>
</gene>
<feature type="non-terminal residue" evidence="1">
    <location>
        <position position="1"/>
    </location>
</feature>
<comment type="caution">
    <text evidence="1">The sequence shown here is derived from an EMBL/GenBank/DDBJ whole genome shotgun (WGS) entry which is preliminary data.</text>
</comment>